<evidence type="ECO:0000256" key="6">
    <source>
        <dbReference type="SAM" id="Phobius"/>
    </source>
</evidence>
<reference evidence="7 8" key="1">
    <citation type="journal article" date="2021" name="Sci. Rep.">
        <title>Chromosome anchoring in Senegalese sole (Solea senegalensis) reveals sex-associated markers and genome rearrangements in flatfish.</title>
        <authorList>
            <person name="Guerrero-Cozar I."/>
            <person name="Gomez-Garrido J."/>
            <person name="Berbel C."/>
            <person name="Martinez-Blanch J.F."/>
            <person name="Alioto T."/>
            <person name="Claros M.G."/>
            <person name="Gagnaire P.A."/>
            <person name="Manchado M."/>
        </authorList>
    </citation>
    <scope>NUCLEOTIDE SEQUENCE [LARGE SCALE GENOMIC DNA]</scope>
    <source>
        <strain evidence="7">Sse05_10M</strain>
    </source>
</reference>
<evidence type="ECO:0000256" key="1">
    <source>
        <dbReference type="ARBA" id="ARBA00004141"/>
    </source>
</evidence>
<sequence length="223" mass="24875">MTSQHLHNSTSWTGRDTFPSLIKALRKLTGRTVPRTQHVSTFVSNPEGYLPQTRLLLLSVPGADPDHSHYHARNCSDYGAAYWLAAVFIVTGILSILAGQFSSPCLMGFSVFMNISAAVFAVTGFALYVVDVRDASLLWMCEDKGDDICRKLALIAQSLLRCMDITLMAFTVLQLFINVQFAIVGIKDLTREKEEEDEQNVDHQQLKLEELVMTSPGASHYFK</sequence>
<dbReference type="Pfam" id="PF04103">
    <property type="entry name" value="CD20"/>
    <property type="match status" value="1"/>
</dbReference>
<feature type="transmembrane region" description="Helical" evidence="6">
    <location>
        <begin position="80"/>
        <end position="99"/>
    </location>
</feature>
<dbReference type="AlphaFoldDB" id="A0AAV6PQM5"/>
<evidence type="ECO:0000256" key="3">
    <source>
        <dbReference type="ARBA" id="ARBA00022692"/>
    </source>
</evidence>
<comment type="caution">
    <text evidence="7">The sequence shown here is derived from an EMBL/GenBank/DDBJ whole genome shotgun (WGS) entry which is preliminary data.</text>
</comment>
<comment type="subcellular location">
    <subcellularLocation>
        <location evidence="1">Membrane</location>
        <topology evidence="1">Multi-pass membrane protein</topology>
    </subcellularLocation>
</comment>
<evidence type="ECO:0000256" key="5">
    <source>
        <dbReference type="ARBA" id="ARBA00023136"/>
    </source>
</evidence>
<proteinExistence type="inferred from homology"/>
<keyword evidence="5 6" id="KW-0472">Membrane</keyword>
<accession>A0AAV6PQM5</accession>
<feature type="transmembrane region" description="Helical" evidence="6">
    <location>
        <begin position="111"/>
        <end position="130"/>
    </location>
</feature>
<dbReference type="InterPro" id="IPR007237">
    <property type="entry name" value="CD20-like"/>
</dbReference>
<dbReference type="EMBL" id="JAGKHQ010000021">
    <property type="protein sequence ID" value="KAG7474994.1"/>
    <property type="molecule type" value="Genomic_DNA"/>
</dbReference>
<evidence type="ECO:0000256" key="2">
    <source>
        <dbReference type="ARBA" id="ARBA00009565"/>
    </source>
</evidence>
<evidence type="ECO:0000313" key="7">
    <source>
        <dbReference type="EMBL" id="KAG7474994.1"/>
    </source>
</evidence>
<dbReference type="InterPro" id="IPR030417">
    <property type="entry name" value="MS4A"/>
</dbReference>
<comment type="similarity">
    <text evidence="2">Belongs to the MS4A family.</text>
</comment>
<dbReference type="PANTHER" id="PTHR23320">
    <property type="entry name" value="MEMBRANE-SPANNING 4-DOMAINS SUBFAMILY A MS4A -RELATED"/>
    <property type="match status" value="1"/>
</dbReference>
<evidence type="ECO:0000256" key="4">
    <source>
        <dbReference type="ARBA" id="ARBA00022989"/>
    </source>
</evidence>
<organism evidence="7 8">
    <name type="scientific">Solea senegalensis</name>
    <name type="common">Senegalese sole</name>
    <dbReference type="NCBI Taxonomy" id="28829"/>
    <lineage>
        <taxon>Eukaryota</taxon>
        <taxon>Metazoa</taxon>
        <taxon>Chordata</taxon>
        <taxon>Craniata</taxon>
        <taxon>Vertebrata</taxon>
        <taxon>Euteleostomi</taxon>
        <taxon>Actinopterygii</taxon>
        <taxon>Neopterygii</taxon>
        <taxon>Teleostei</taxon>
        <taxon>Neoteleostei</taxon>
        <taxon>Acanthomorphata</taxon>
        <taxon>Carangaria</taxon>
        <taxon>Pleuronectiformes</taxon>
        <taxon>Pleuronectoidei</taxon>
        <taxon>Soleidae</taxon>
        <taxon>Solea</taxon>
    </lineage>
</organism>
<dbReference type="PANTHER" id="PTHR23320:SF125">
    <property type="entry name" value="TRANSMEMBRANE PROTEIN 176L.1-RELATED"/>
    <property type="match status" value="1"/>
</dbReference>
<keyword evidence="8" id="KW-1185">Reference proteome</keyword>
<keyword evidence="3 6" id="KW-0812">Transmembrane</keyword>
<name>A0AAV6PQM5_SOLSE</name>
<protein>
    <submittedName>
        <fullName evidence="7">Membrane-spanning 4-domains subfamily A member 15</fullName>
    </submittedName>
</protein>
<keyword evidence="4 6" id="KW-1133">Transmembrane helix</keyword>
<evidence type="ECO:0000313" key="8">
    <source>
        <dbReference type="Proteomes" id="UP000693946"/>
    </source>
</evidence>
<dbReference type="Proteomes" id="UP000693946">
    <property type="component" value="Linkage Group LG9"/>
</dbReference>
<dbReference type="GO" id="GO:0016020">
    <property type="term" value="C:membrane"/>
    <property type="evidence" value="ECO:0007669"/>
    <property type="project" value="UniProtKB-SubCell"/>
</dbReference>
<feature type="transmembrane region" description="Helical" evidence="6">
    <location>
        <begin position="165"/>
        <end position="186"/>
    </location>
</feature>
<gene>
    <name evidence="7" type="ORF">JOB18_021395</name>
</gene>